<keyword evidence="9 13" id="KW-0798">TonB box</keyword>
<evidence type="ECO:0000256" key="7">
    <source>
        <dbReference type="ARBA" id="ARBA00023004"/>
    </source>
</evidence>
<evidence type="ECO:0000259" key="15">
    <source>
        <dbReference type="Pfam" id="PF00593"/>
    </source>
</evidence>
<feature type="domain" description="TonB-dependent receptor plug" evidence="16">
    <location>
        <begin position="123"/>
        <end position="233"/>
    </location>
</feature>
<name>A0A316DKL2_9BACT</name>
<dbReference type="PANTHER" id="PTHR32552">
    <property type="entry name" value="FERRICHROME IRON RECEPTOR-RELATED"/>
    <property type="match status" value="1"/>
</dbReference>
<dbReference type="GO" id="GO:0009279">
    <property type="term" value="C:cell outer membrane"/>
    <property type="evidence" value="ECO:0007669"/>
    <property type="project" value="UniProtKB-SubCell"/>
</dbReference>
<comment type="subcellular location">
    <subcellularLocation>
        <location evidence="1 12">Cell outer membrane</location>
        <topology evidence="1 12">Multi-pass membrane protein</topology>
    </subcellularLocation>
</comment>
<dbReference type="OrthoDB" id="9782587at2"/>
<evidence type="ECO:0000256" key="9">
    <source>
        <dbReference type="ARBA" id="ARBA00023077"/>
    </source>
</evidence>
<evidence type="ECO:0000256" key="5">
    <source>
        <dbReference type="ARBA" id="ARBA00022692"/>
    </source>
</evidence>
<feature type="domain" description="TonB-dependent receptor-like beta-barrel" evidence="15">
    <location>
        <begin position="352"/>
        <end position="895"/>
    </location>
</feature>
<keyword evidence="2 12" id="KW-0813">Transport</keyword>
<accession>A0A316DKL2</accession>
<dbReference type="Gene3D" id="2.40.170.20">
    <property type="entry name" value="TonB-dependent receptor, beta-barrel domain"/>
    <property type="match status" value="1"/>
</dbReference>
<dbReference type="AlphaFoldDB" id="A0A316DKL2"/>
<keyword evidence="10 12" id="KW-0472">Membrane</keyword>
<keyword evidence="5 12" id="KW-0812">Transmembrane</keyword>
<evidence type="ECO:0000256" key="1">
    <source>
        <dbReference type="ARBA" id="ARBA00004571"/>
    </source>
</evidence>
<dbReference type="Pfam" id="PF00593">
    <property type="entry name" value="TonB_dep_Rec_b-barrel"/>
    <property type="match status" value="1"/>
</dbReference>
<evidence type="ECO:0000313" key="17">
    <source>
        <dbReference type="EMBL" id="PWK18787.1"/>
    </source>
</evidence>
<dbReference type="Pfam" id="PF13715">
    <property type="entry name" value="CarbopepD_reg_2"/>
    <property type="match status" value="1"/>
</dbReference>
<keyword evidence="3 12" id="KW-1134">Transmembrane beta strand</keyword>
<dbReference type="InterPro" id="IPR000531">
    <property type="entry name" value="Beta-barrel_TonB"/>
</dbReference>
<keyword evidence="6 14" id="KW-0732">Signal</keyword>
<organism evidence="17 18">
    <name type="scientific">Arcicella aurantiaca</name>
    <dbReference type="NCBI Taxonomy" id="591202"/>
    <lineage>
        <taxon>Bacteria</taxon>
        <taxon>Pseudomonadati</taxon>
        <taxon>Bacteroidota</taxon>
        <taxon>Cytophagia</taxon>
        <taxon>Cytophagales</taxon>
        <taxon>Flectobacillaceae</taxon>
        <taxon>Arcicella</taxon>
    </lineage>
</organism>
<keyword evidence="18" id="KW-1185">Reference proteome</keyword>
<gene>
    <name evidence="17" type="ORF">LV89_04075</name>
</gene>
<proteinExistence type="inferred from homology"/>
<dbReference type="Proteomes" id="UP000245489">
    <property type="component" value="Unassembled WGS sequence"/>
</dbReference>
<evidence type="ECO:0000256" key="2">
    <source>
        <dbReference type="ARBA" id="ARBA00022448"/>
    </source>
</evidence>
<evidence type="ECO:0000256" key="12">
    <source>
        <dbReference type="PROSITE-ProRule" id="PRU01360"/>
    </source>
</evidence>
<evidence type="ECO:0000256" key="8">
    <source>
        <dbReference type="ARBA" id="ARBA00023065"/>
    </source>
</evidence>
<evidence type="ECO:0000259" key="16">
    <source>
        <dbReference type="Pfam" id="PF07715"/>
    </source>
</evidence>
<sequence length="950" mass="104014">MNTLFLLRKNCFSLLLILCSHIIFAQNNNLSGKVTDTKGEALAGASVTIKGVNKGTLSDKNGAFTIANVADGTVKLSISFIGFSTKEVSVTIPQTAALAVTLSDDQTSLEEVVVTGVFDKRTKMNASVAISTLNVKQIEAVVPNSSADLLKNLPGVYVNTSRGEVGNSIYTRGLNYNGGFFYVSMQEDGLPVMGISGLIQPDAYLRADATINKIESVRGGTASILGPNAPGGIFNYVSKTGGQTFAGEARARFGLEGNGKNPYYRADFNVGGPLSKDKTLTFNVGGFYRSADGPKYPGYKLSYGGQVKANIIKNYKSGSLKLYAKVLDDNTAQFEYTPSIDFQNPRPAGSFTNTSSTLIQSQQFTILKAVSGASKDINYDTQKVGSYDEKSIGLNWEQTFGEGWTFNNNFKFSNKDNISQTTAVVFPFRVDQVVFYGVSGNVAKFGTYEFYNPTTGQSYGTVQQLPPTPTSGGIRFIPSNLSLPGGDVLQNAVFYNPNPYGEVSMNDFIDQATISKKLKNMTFTGGLYYASTKANRFSMIPAGQSFATIEDQPKTVAIRYTNLAGTKFELTNPNGITNFGGSGVYENEANIKQTALFLGHNWDISENLNFDWGIRAETFNIKSSFITPKRVTPDSPTGADGNATTLYDNRLFTANPTQSFEKTLSFSDVISYSMGLNYKIHDGLAVYGRYSQGRKTPDLSYFMDIANQQLTSNISVEAQDIKMAELGVKYRSRNFNLFLTPFYTLAGNIPNFQIFQNVDATYYAPARVYQKIETKGLELEGNYVFNKNFSLRVVGILQSSVAKEFSVWLAKTNGAADDEKVSYDGNQNDNIGNMFTVTPTYSNDKFTASINWQYMGKRWANVGNAFQLPSFNSFDLNTSYKITNKIQANLSVNNLFDTYGIMGWAAPGGFPASLDTQGFTKAMLDANPQAIYATLPIMPRAYFLTMSYKF</sequence>
<dbReference type="InterPro" id="IPR012910">
    <property type="entry name" value="Plug_dom"/>
</dbReference>
<dbReference type="SUPFAM" id="SSF49464">
    <property type="entry name" value="Carboxypeptidase regulatory domain-like"/>
    <property type="match status" value="1"/>
</dbReference>
<dbReference type="InterPro" id="IPR008969">
    <property type="entry name" value="CarboxyPept-like_regulatory"/>
</dbReference>
<comment type="similarity">
    <text evidence="12 13">Belongs to the TonB-dependent receptor family.</text>
</comment>
<dbReference type="Gene3D" id="2.60.40.1120">
    <property type="entry name" value="Carboxypeptidase-like, regulatory domain"/>
    <property type="match status" value="1"/>
</dbReference>
<feature type="signal peptide" evidence="14">
    <location>
        <begin position="1"/>
        <end position="25"/>
    </location>
</feature>
<evidence type="ECO:0000256" key="13">
    <source>
        <dbReference type="RuleBase" id="RU003357"/>
    </source>
</evidence>
<dbReference type="PANTHER" id="PTHR32552:SF89">
    <property type="entry name" value="CATECHOLATE SIDEROPHORE RECEPTOR FIU"/>
    <property type="match status" value="1"/>
</dbReference>
<keyword evidence="7" id="KW-0408">Iron</keyword>
<keyword evidence="4" id="KW-0410">Iron transport</keyword>
<evidence type="ECO:0000256" key="6">
    <source>
        <dbReference type="ARBA" id="ARBA00022729"/>
    </source>
</evidence>
<evidence type="ECO:0000256" key="10">
    <source>
        <dbReference type="ARBA" id="ARBA00023136"/>
    </source>
</evidence>
<comment type="caution">
    <text evidence="17">The sequence shown here is derived from an EMBL/GenBank/DDBJ whole genome shotgun (WGS) entry which is preliminary data.</text>
</comment>
<keyword evidence="8" id="KW-0406">Ion transport</keyword>
<dbReference type="InterPro" id="IPR037066">
    <property type="entry name" value="Plug_dom_sf"/>
</dbReference>
<evidence type="ECO:0000256" key="3">
    <source>
        <dbReference type="ARBA" id="ARBA00022452"/>
    </source>
</evidence>
<keyword evidence="17" id="KW-0675">Receptor</keyword>
<dbReference type="PROSITE" id="PS52016">
    <property type="entry name" value="TONB_DEPENDENT_REC_3"/>
    <property type="match status" value="1"/>
</dbReference>
<dbReference type="InterPro" id="IPR039426">
    <property type="entry name" value="TonB-dep_rcpt-like"/>
</dbReference>
<dbReference type="InterPro" id="IPR036942">
    <property type="entry name" value="Beta-barrel_TonB_sf"/>
</dbReference>
<dbReference type="RefSeq" id="WP_109744739.1">
    <property type="nucleotide sequence ID" value="NZ_QGGO01000029.1"/>
</dbReference>
<dbReference type="Gene3D" id="2.170.130.10">
    <property type="entry name" value="TonB-dependent receptor, plug domain"/>
    <property type="match status" value="1"/>
</dbReference>
<feature type="chain" id="PRO_5016380628" evidence="14">
    <location>
        <begin position="26"/>
        <end position="950"/>
    </location>
</feature>
<dbReference type="GO" id="GO:0015344">
    <property type="term" value="F:siderophore uptake transmembrane transporter activity"/>
    <property type="evidence" value="ECO:0007669"/>
    <property type="project" value="TreeGrafter"/>
</dbReference>
<dbReference type="SUPFAM" id="SSF56935">
    <property type="entry name" value="Porins"/>
    <property type="match status" value="1"/>
</dbReference>
<evidence type="ECO:0000256" key="11">
    <source>
        <dbReference type="ARBA" id="ARBA00023237"/>
    </source>
</evidence>
<evidence type="ECO:0000256" key="14">
    <source>
        <dbReference type="SAM" id="SignalP"/>
    </source>
</evidence>
<dbReference type="Pfam" id="PF07715">
    <property type="entry name" value="Plug"/>
    <property type="match status" value="1"/>
</dbReference>
<reference evidence="17 18" key="1">
    <citation type="submission" date="2018-05" db="EMBL/GenBank/DDBJ databases">
        <title>Genomic Encyclopedia of Archaeal and Bacterial Type Strains, Phase II (KMG-II): from individual species to whole genera.</title>
        <authorList>
            <person name="Goeker M."/>
        </authorList>
    </citation>
    <scope>NUCLEOTIDE SEQUENCE [LARGE SCALE GENOMIC DNA]</scope>
    <source>
        <strain evidence="17 18">DSM 22214</strain>
    </source>
</reference>
<evidence type="ECO:0000256" key="4">
    <source>
        <dbReference type="ARBA" id="ARBA00022496"/>
    </source>
</evidence>
<evidence type="ECO:0000313" key="18">
    <source>
        <dbReference type="Proteomes" id="UP000245489"/>
    </source>
</evidence>
<keyword evidence="11 12" id="KW-0998">Cell outer membrane</keyword>
<protein>
    <submittedName>
        <fullName evidence="17">TonB-dependent receptor-like protein</fullName>
    </submittedName>
</protein>
<dbReference type="EMBL" id="QGGO01000029">
    <property type="protein sequence ID" value="PWK18787.1"/>
    <property type="molecule type" value="Genomic_DNA"/>
</dbReference>